<reference evidence="5 6" key="1">
    <citation type="submission" date="2020-03" db="EMBL/GenBank/DDBJ databases">
        <title>Whole genome sequencing of clinical and environmental type strains of Ochrobactrum.</title>
        <authorList>
            <person name="Dharne M."/>
        </authorList>
    </citation>
    <scope>NUCLEOTIDE SEQUENCE [LARGE SCALE GENOMIC DNA]</scope>
    <source>
        <strain evidence="5 6">CIP 109452</strain>
    </source>
</reference>
<name>A0ABX1DKC7_9HYPH</name>
<dbReference type="InterPro" id="IPR040442">
    <property type="entry name" value="Pyrv_kinase-like_dom_sf"/>
</dbReference>
<evidence type="ECO:0000256" key="3">
    <source>
        <dbReference type="ARBA" id="ARBA00023239"/>
    </source>
</evidence>
<dbReference type="EMBL" id="JAAVLN010000001">
    <property type="protein sequence ID" value="NKC02873.1"/>
    <property type="molecule type" value="Genomic_DNA"/>
</dbReference>
<dbReference type="PANTHER" id="PTHR30502:SF0">
    <property type="entry name" value="PHOSPHOENOLPYRUVATE CARBOXYLASE FAMILY PROTEIN"/>
    <property type="match status" value="1"/>
</dbReference>
<dbReference type="Proteomes" id="UP000704467">
    <property type="component" value="Unassembled WGS sequence"/>
</dbReference>
<dbReference type="InterPro" id="IPR015813">
    <property type="entry name" value="Pyrv/PenolPyrv_kinase-like_dom"/>
</dbReference>
<evidence type="ECO:0000256" key="2">
    <source>
        <dbReference type="ARBA" id="ARBA00022723"/>
    </source>
</evidence>
<evidence type="ECO:0000259" key="4">
    <source>
        <dbReference type="Pfam" id="PF03328"/>
    </source>
</evidence>
<keyword evidence="3 5" id="KW-0456">Lyase</keyword>
<dbReference type="Pfam" id="PF03328">
    <property type="entry name" value="HpcH_HpaI"/>
    <property type="match status" value="1"/>
</dbReference>
<dbReference type="Gene3D" id="3.20.20.60">
    <property type="entry name" value="Phosphoenolpyruvate-binding domains"/>
    <property type="match status" value="1"/>
</dbReference>
<dbReference type="InterPro" id="IPR050251">
    <property type="entry name" value="HpcH-HpaI_aldolase"/>
</dbReference>
<comment type="similarity">
    <text evidence="1">Belongs to the HpcH/HpaI aldolase family.</text>
</comment>
<protein>
    <submittedName>
        <fullName evidence="5">HpcH/HpaI aldolase/citrate lyase family protein</fullName>
    </submittedName>
</protein>
<dbReference type="InterPro" id="IPR005000">
    <property type="entry name" value="Aldolase/citrate-lyase_domain"/>
</dbReference>
<accession>A0ABX1DKC7</accession>
<gene>
    <name evidence="5" type="ORF">HED55_04355</name>
</gene>
<proteinExistence type="inferred from homology"/>
<keyword evidence="2" id="KW-0479">Metal-binding</keyword>
<dbReference type="PANTHER" id="PTHR30502">
    <property type="entry name" value="2-KETO-3-DEOXY-L-RHAMNONATE ALDOLASE"/>
    <property type="match status" value="1"/>
</dbReference>
<sequence length="254" mass="27118">MSLSSRLRAGETVLSAWSSLPEPLTVEILAHTAFDAVTLDMQHGGHDEASVLRSVGLILNAGKPPVVRIPVGRFDMASRALDFGAQAVIAPMINSAEDARKFAAAMKYPPVGERSWGVFRANADYGTPGSNDYLTTANQDTLAFAMIETRDAYDALDAILDVRGIDGVFVGPADFSIAWSNGREANPNSDAIVEPISNIARKAAAAGKIAGIYSPSPEFARRYIPLGFRFVCTVSNEGGYLRLAAQKLVDTVRA</sequence>
<dbReference type="SUPFAM" id="SSF51621">
    <property type="entry name" value="Phosphoenolpyruvate/pyruvate domain"/>
    <property type="match status" value="1"/>
</dbReference>
<feature type="domain" description="HpcH/HpaI aldolase/citrate lyase" evidence="4">
    <location>
        <begin position="17"/>
        <end position="212"/>
    </location>
</feature>
<organism evidence="5 6">
    <name type="scientific">Brucella haematophila</name>
    <dbReference type="NCBI Taxonomy" id="419474"/>
    <lineage>
        <taxon>Bacteria</taxon>
        <taxon>Pseudomonadati</taxon>
        <taxon>Pseudomonadota</taxon>
        <taxon>Alphaproteobacteria</taxon>
        <taxon>Hyphomicrobiales</taxon>
        <taxon>Brucellaceae</taxon>
        <taxon>Brucella/Ochrobactrum group</taxon>
        <taxon>Brucella</taxon>
    </lineage>
</organism>
<evidence type="ECO:0000313" key="6">
    <source>
        <dbReference type="Proteomes" id="UP000704467"/>
    </source>
</evidence>
<evidence type="ECO:0000313" key="5">
    <source>
        <dbReference type="EMBL" id="NKC02873.1"/>
    </source>
</evidence>
<dbReference type="GO" id="GO:0016829">
    <property type="term" value="F:lyase activity"/>
    <property type="evidence" value="ECO:0007669"/>
    <property type="project" value="UniProtKB-KW"/>
</dbReference>
<keyword evidence="6" id="KW-1185">Reference proteome</keyword>
<comment type="caution">
    <text evidence="5">The sequence shown here is derived from an EMBL/GenBank/DDBJ whole genome shotgun (WGS) entry which is preliminary data.</text>
</comment>
<evidence type="ECO:0000256" key="1">
    <source>
        <dbReference type="ARBA" id="ARBA00005568"/>
    </source>
</evidence>